<dbReference type="EMBL" id="CP015506">
    <property type="protein sequence ID" value="AND37808.1"/>
    <property type="molecule type" value="Genomic_DNA"/>
</dbReference>
<dbReference type="STRING" id="1196031.A361_01065"/>
<dbReference type="eggNOG" id="ENOG502ZA3J">
    <property type="taxonomic scope" value="Bacteria"/>
</dbReference>
<protein>
    <recommendedName>
        <fullName evidence="1">Anti-bacteriophage protein A/HamA C-terminal domain-containing protein</fullName>
    </recommendedName>
</protein>
<feature type="domain" description="Anti-bacteriophage protein A/HamA C-terminal" evidence="1">
    <location>
        <begin position="42"/>
        <end position="322"/>
    </location>
</feature>
<evidence type="ECO:0000313" key="3">
    <source>
        <dbReference type="Proteomes" id="UP000077856"/>
    </source>
</evidence>
<evidence type="ECO:0000313" key="2">
    <source>
        <dbReference type="EMBL" id="AND37808.1"/>
    </source>
</evidence>
<accession>A0A160M795</accession>
<organism evidence="2 3">
    <name type="scientific">Cytobacillus oceanisediminis 2691</name>
    <dbReference type="NCBI Taxonomy" id="1196031"/>
    <lineage>
        <taxon>Bacteria</taxon>
        <taxon>Bacillati</taxon>
        <taxon>Bacillota</taxon>
        <taxon>Bacilli</taxon>
        <taxon>Bacillales</taxon>
        <taxon>Bacillaceae</taxon>
        <taxon>Cytobacillus</taxon>
    </lineage>
</organism>
<dbReference type="Pfam" id="PF08878">
    <property type="entry name" value="HamA"/>
    <property type="match status" value="1"/>
</dbReference>
<reference evidence="2 3" key="1">
    <citation type="submission" date="2016-04" db="EMBL/GenBank/DDBJ databases">
        <title>Complete genome sequence of Bacillus oceanisediminis strain 2691.</title>
        <authorList>
            <person name="Jeong H."/>
            <person name="Kim H.J."/>
            <person name="Lee D.-W."/>
        </authorList>
    </citation>
    <scope>NUCLEOTIDE SEQUENCE [LARGE SCALE GENOMIC DNA]</scope>
    <source>
        <strain evidence="2 3">2691</strain>
    </source>
</reference>
<dbReference type="RefSeq" id="WP_019381147.1">
    <property type="nucleotide sequence ID" value="NZ_CP015506.1"/>
</dbReference>
<gene>
    <name evidence="2" type="ORF">A361_01065</name>
</gene>
<dbReference type="KEGG" id="bon:A361_01065"/>
<dbReference type="InterPro" id="IPR014976">
    <property type="entry name" value="AbpA_HamA_C"/>
</dbReference>
<dbReference type="AlphaFoldDB" id="A0A160M795"/>
<name>A0A160M795_9BACI</name>
<sequence length="323" mass="36527">MASSTQASRYEDIIERYIASLLRGKGEELNSYLVQVESNQTVVGTKAITRCYMVKSNAQTMPRVEDLALRLADFMIDYAIPRSEIKKAKNLDSEENTTLHTSALARKARKLFTKLKKTGEGGELLLYLLIQSVLRLPQVISKMSLKTSNQMHYQGADAVHMGYDASTQKLQLYWGEAKLYQSLDQAITNCFKSLSPYLISPGGAEDPRERDMQLLLTNLDLANSELETAILNYLDPHHPSYNLLEYRGACLIGFDSSSYCKTPFDKTQEIVMEELKSSLTSWLGKINSGITKHQHLNKFTLEVFLVPFPSVQDFRDKFLEAIS</sequence>
<dbReference type="Proteomes" id="UP000077856">
    <property type="component" value="Chromosome"/>
</dbReference>
<evidence type="ECO:0000259" key="1">
    <source>
        <dbReference type="Pfam" id="PF08878"/>
    </source>
</evidence>
<proteinExistence type="predicted"/>